<accession>A0ABX1CCD4</accession>
<dbReference type="PROSITE" id="PS51257">
    <property type="entry name" value="PROKAR_LIPOPROTEIN"/>
    <property type="match status" value="1"/>
</dbReference>
<organism evidence="2 3">
    <name type="scientific">Streptomyces bohaiensis</name>
    <dbReference type="NCBI Taxonomy" id="1431344"/>
    <lineage>
        <taxon>Bacteria</taxon>
        <taxon>Bacillati</taxon>
        <taxon>Actinomycetota</taxon>
        <taxon>Actinomycetes</taxon>
        <taxon>Kitasatosporales</taxon>
        <taxon>Streptomycetaceae</taxon>
        <taxon>Streptomyces</taxon>
    </lineage>
</organism>
<gene>
    <name evidence="2" type="ORF">HCN52_18005</name>
</gene>
<dbReference type="Gene3D" id="2.60.40.1890">
    <property type="entry name" value="PCu(A)C copper chaperone"/>
    <property type="match status" value="1"/>
</dbReference>
<feature type="chain" id="PRO_5047425746" evidence="1">
    <location>
        <begin position="31"/>
        <end position="154"/>
    </location>
</feature>
<evidence type="ECO:0000313" key="2">
    <source>
        <dbReference type="EMBL" id="NJQ16771.1"/>
    </source>
</evidence>
<protein>
    <submittedName>
        <fullName evidence="2">Copper chaperone PCu(A)C</fullName>
    </submittedName>
</protein>
<dbReference type="EMBL" id="JAAVJC010000193">
    <property type="protein sequence ID" value="NJQ16771.1"/>
    <property type="molecule type" value="Genomic_DNA"/>
</dbReference>
<keyword evidence="3" id="KW-1185">Reference proteome</keyword>
<comment type="caution">
    <text evidence="2">The sequence shown here is derived from an EMBL/GenBank/DDBJ whole genome shotgun (WGS) entry which is preliminary data.</text>
</comment>
<feature type="signal peptide" evidence="1">
    <location>
        <begin position="1"/>
        <end position="30"/>
    </location>
</feature>
<evidence type="ECO:0000256" key="1">
    <source>
        <dbReference type="SAM" id="SignalP"/>
    </source>
</evidence>
<dbReference type="InterPro" id="IPR036182">
    <property type="entry name" value="PCuAC_sf"/>
</dbReference>
<name>A0ABX1CCD4_9ACTN</name>
<dbReference type="PANTHER" id="PTHR36302">
    <property type="entry name" value="BLR7088 PROTEIN"/>
    <property type="match status" value="1"/>
</dbReference>
<dbReference type="Proteomes" id="UP000727056">
    <property type="component" value="Unassembled WGS sequence"/>
</dbReference>
<keyword evidence="1" id="KW-0732">Signal</keyword>
<reference evidence="2 3" key="1">
    <citation type="submission" date="2020-03" db="EMBL/GenBank/DDBJ databases">
        <title>Draft genome of Streptomyces sp. ventii, isolated from the Axial Seamount in the Pacific Ocean, and resequencing of the two type strains Streptomyces lonarensis strain NCL 716 and Streptomyces bohaiensis strain 11A07.</title>
        <authorList>
            <person name="Loughran R.M."/>
            <person name="Pfannmuller K.M."/>
            <person name="Wasson B.J."/>
            <person name="Deadmond M.C."/>
            <person name="Paddock B.E."/>
            <person name="Koyack M.J."/>
            <person name="Gallegos D.A."/>
            <person name="Mitchell E.A."/>
            <person name="Ushijima B."/>
            <person name="Saw J.H."/>
            <person name="Mcphail K.L."/>
            <person name="Videau P."/>
        </authorList>
    </citation>
    <scope>NUCLEOTIDE SEQUENCE [LARGE SCALE GENOMIC DNA]</scope>
    <source>
        <strain evidence="2 3">11A07</strain>
    </source>
</reference>
<sequence>MSRPARRRARRTALAAVVAALLTGAAACSAEPAGPELSVRDAFVPEPVSEAVAGGFLVLENTGDEDDALVGAVSEMAEKVELHETVENSMRPVDSLPVPAGGSLELARGGNHLMLHGLDRKPVEGDTVPVALEFEKSGTLTIDIPVASATHTGR</sequence>
<dbReference type="SUPFAM" id="SSF110087">
    <property type="entry name" value="DR1885-like metal-binding protein"/>
    <property type="match status" value="1"/>
</dbReference>
<proteinExistence type="predicted"/>
<evidence type="ECO:0000313" key="3">
    <source>
        <dbReference type="Proteomes" id="UP000727056"/>
    </source>
</evidence>
<dbReference type="InterPro" id="IPR007410">
    <property type="entry name" value="LpqE-like"/>
</dbReference>
<dbReference type="Pfam" id="PF04314">
    <property type="entry name" value="PCuAC"/>
    <property type="match status" value="1"/>
</dbReference>
<dbReference type="InterPro" id="IPR058248">
    <property type="entry name" value="Lxx211020-like"/>
</dbReference>
<dbReference type="PANTHER" id="PTHR36302:SF1">
    <property type="entry name" value="COPPER CHAPERONE PCU(A)C"/>
    <property type="match status" value="1"/>
</dbReference>